<gene>
    <name evidence="1" type="ORF">QCO44_05780</name>
</gene>
<reference evidence="1 2" key="1">
    <citation type="submission" date="2023-04" db="EMBL/GenBank/DDBJ databases">
        <title>Genome Sequence of Selenomonas sputigena ATCC 33150.</title>
        <authorList>
            <person name="Miller D.P."/>
            <person name="Anvari S."/>
            <person name="Polson S.W."/>
            <person name="Macdonald M."/>
            <person name="Mcdowell J.V."/>
        </authorList>
    </citation>
    <scope>NUCLEOTIDE SEQUENCE [LARGE SCALE GENOMIC DNA]</scope>
    <source>
        <strain evidence="1 2">ATCC 33150</strain>
    </source>
</reference>
<accession>A0ABV3X6P7</accession>
<name>A0ABV3X6P7_9FIRM</name>
<sequence length="184" mass="20432">MKGLVLPEDWEIEAAVPEYVDGQGDCTRLMLADGTERLLPVRLRTLLERLARRHCQSLPLLRAWAKERTALRQAAPLAMGAELVLVPFQARRPRFRGDGAMGVVNAAHVRLRQEKGRTALELSSGRFLCALWGEATLAAHLRAAHLLRRELEAGIDAAVLRRLFWRKVWESGGTGGGKAVLGRK</sequence>
<dbReference type="Proteomes" id="UP001559623">
    <property type="component" value="Unassembled WGS sequence"/>
</dbReference>
<dbReference type="RefSeq" id="WP_368846875.1">
    <property type="nucleotide sequence ID" value="NZ_CP194411.1"/>
</dbReference>
<comment type="caution">
    <text evidence="1">The sequence shown here is derived from an EMBL/GenBank/DDBJ whole genome shotgun (WGS) entry which is preliminary data.</text>
</comment>
<protein>
    <submittedName>
        <fullName evidence="1">Uncharacterized protein</fullName>
    </submittedName>
</protein>
<dbReference type="EMBL" id="JARVLH010000003">
    <property type="protein sequence ID" value="MEX5285148.1"/>
    <property type="molecule type" value="Genomic_DNA"/>
</dbReference>
<evidence type="ECO:0000313" key="2">
    <source>
        <dbReference type="Proteomes" id="UP001559623"/>
    </source>
</evidence>
<keyword evidence="2" id="KW-1185">Reference proteome</keyword>
<proteinExistence type="predicted"/>
<organism evidence="1 2">
    <name type="scientific">Selenomonas sputigena</name>
    <dbReference type="NCBI Taxonomy" id="69823"/>
    <lineage>
        <taxon>Bacteria</taxon>
        <taxon>Bacillati</taxon>
        <taxon>Bacillota</taxon>
        <taxon>Negativicutes</taxon>
        <taxon>Selenomonadales</taxon>
        <taxon>Selenomonadaceae</taxon>
        <taxon>Selenomonas</taxon>
    </lineage>
</organism>
<evidence type="ECO:0000313" key="1">
    <source>
        <dbReference type="EMBL" id="MEX5285148.1"/>
    </source>
</evidence>